<dbReference type="SUPFAM" id="SSF47923">
    <property type="entry name" value="Ypt/Rab-GAP domain of gyp1p"/>
    <property type="match status" value="1"/>
</dbReference>
<dbReference type="PANTHER" id="PTHR47219">
    <property type="entry name" value="RAB GTPASE-ACTIVATING PROTEIN 1-LIKE"/>
    <property type="match status" value="1"/>
</dbReference>
<dbReference type="EMBL" id="JAPTMU010000022">
    <property type="protein sequence ID" value="KAJ4924860.1"/>
    <property type="molecule type" value="Genomic_DNA"/>
</dbReference>
<evidence type="ECO:0000313" key="2">
    <source>
        <dbReference type="Proteomes" id="UP001219934"/>
    </source>
</evidence>
<sequence>MQVLQIVKELVSPSRRRAAARFGASDQDAAVKLARERAEIVAKYDKGKEATVEPWEDTNFRLYKVIDRFGFVQESETSTDPDITLCFIRSVLGFFHKTMEEKQKHMEVERTSKWLKMLKSWDKYKNSEKLGRRVYKGIPLKLRGQVWGLLLDVPKVKEEKKDFYE</sequence>
<proteinExistence type="predicted"/>
<evidence type="ECO:0008006" key="3">
    <source>
        <dbReference type="Google" id="ProtNLM"/>
    </source>
</evidence>
<keyword evidence="2" id="KW-1185">Reference proteome</keyword>
<accession>A0AAD6AGG2</accession>
<name>A0AAD6AGG2_9TELE</name>
<dbReference type="PANTHER" id="PTHR47219:SF19">
    <property type="entry name" value="USP6 N-TERMINAL-LIKE PROTEIN ISOFORM X1"/>
    <property type="match status" value="1"/>
</dbReference>
<dbReference type="GO" id="GO:0005096">
    <property type="term" value="F:GTPase activator activity"/>
    <property type="evidence" value="ECO:0007669"/>
    <property type="project" value="TreeGrafter"/>
</dbReference>
<dbReference type="Proteomes" id="UP001219934">
    <property type="component" value="Unassembled WGS sequence"/>
</dbReference>
<comment type="caution">
    <text evidence="1">The sequence shown here is derived from an EMBL/GenBank/DDBJ whole genome shotgun (WGS) entry which is preliminary data.</text>
</comment>
<gene>
    <name evidence="1" type="ORF">JOQ06_003810</name>
</gene>
<organism evidence="1 2">
    <name type="scientific">Pogonophryne albipinna</name>
    <dbReference type="NCBI Taxonomy" id="1090488"/>
    <lineage>
        <taxon>Eukaryota</taxon>
        <taxon>Metazoa</taxon>
        <taxon>Chordata</taxon>
        <taxon>Craniata</taxon>
        <taxon>Vertebrata</taxon>
        <taxon>Euteleostomi</taxon>
        <taxon>Actinopterygii</taxon>
        <taxon>Neopterygii</taxon>
        <taxon>Teleostei</taxon>
        <taxon>Neoteleostei</taxon>
        <taxon>Acanthomorphata</taxon>
        <taxon>Eupercaria</taxon>
        <taxon>Perciformes</taxon>
        <taxon>Notothenioidei</taxon>
        <taxon>Pogonophryne</taxon>
    </lineage>
</organism>
<feature type="non-terminal residue" evidence="1">
    <location>
        <position position="165"/>
    </location>
</feature>
<dbReference type="FunFam" id="1.10.10.750:FF:000001">
    <property type="entry name" value="TBC1 domain family member 10A"/>
    <property type="match status" value="1"/>
</dbReference>
<dbReference type="GO" id="GO:0031267">
    <property type="term" value="F:small GTPase binding"/>
    <property type="evidence" value="ECO:0007669"/>
    <property type="project" value="TreeGrafter"/>
</dbReference>
<reference evidence="1" key="1">
    <citation type="submission" date="2022-11" db="EMBL/GenBank/DDBJ databases">
        <title>Chromosome-level genome of Pogonophryne albipinna.</title>
        <authorList>
            <person name="Jo E."/>
        </authorList>
    </citation>
    <scope>NUCLEOTIDE SEQUENCE</scope>
    <source>
        <strain evidence="1">SGF0006</strain>
        <tissue evidence="1">Muscle</tissue>
    </source>
</reference>
<dbReference type="InterPro" id="IPR035969">
    <property type="entry name" value="Rab-GAP_TBC_sf"/>
</dbReference>
<dbReference type="Gene3D" id="1.10.10.750">
    <property type="entry name" value="Ypt/Rab-GAP domain of gyp1p, domain 1"/>
    <property type="match status" value="1"/>
</dbReference>
<dbReference type="AlphaFoldDB" id="A0AAD6AGG2"/>
<dbReference type="InterPro" id="IPR050302">
    <property type="entry name" value="Rab_GAP_TBC_domain"/>
</dbReference>
<protein>
    <recommendedName>
        <fullName evidence="3">USP6 N-terminal-like protein</fullName>
    </recommendedName>
</protein>
<evidence type="ECO:0000313" key="1">
    <source>
        <dbReference type="EMBL" id="KAJ4924860.1"/>
    </source>
</evidence>